<dbReference type="EMBL" id="CP097507">
    <property type="protein sequence ID" value="URE03907.1"/>
    <property type="molecule type" value="Genomic_DNA"/>
</dbReference>
<feature type="region of interest" description="Disordered" evidence="1">
    <location>
        <begin position="90"/>
        <end position="112"/>
    </location>
</feature>
<dbReference type="AlphaFoldDB" id="A0A9E7K4U8"/>
<gene>
    <name evidence="2" type="ORF">MUK42_21170</name>
</gene>
<reference evidence="2" key="1">
    <citation type="submission" date="2022-05" db="EMBL/GenBank/DDBJ databases">
        <title>The Musa troglodytarum L. genome provides insights into the mechanism of non-climacteric behaviour and enrichment of carotenoids.</title>
        <authorList>
            <person name="Wang J."/>
        </authorList>
    </citation>
    <scope>NUCLEOTIDE SEQUENCE</scope>
    <source>
        <tissue evidence="2">Leaf</tissue>
    </source>
</reference>
<evidence type="ECO:0000256" key="1">
    <source>
        <dbReference type="SAM" id="MobiDB-lite"/>
    </source>
</evidence>
<evidence type="ECO:0000313" key="2">
    <source>
        <dbReference type="EMBL" id="URE03907.1"/>
    </source>
</evidence>
<organism evidence="2 3">
    <name type="scientific">Musa troglodytarum</name>
    <name type="common">fe'i banana</name>
    <dbReference type="NCBI Taxonomy" id="320322"/>
    <lineage>
        <taxon>Eukaryota</taxon>
        <taxon>Viridiplantae</taxon>
        <taxon>Streptophyta</taxon>
        <taxon>Embryophyta</taxon>
        <taxon>Tracheophyta</taxon>
        <taxon>Spermatophyta</taxon>
        <taxon>Magnoliopsida</taxon>
        <taxon>Liliopsida</taxon>
        <taxon>Zingiberales</taxon>
        <taxon>Musaceae</taxon>
        <taxon>Musa</taxon>
    </lineage>
</organism>
<evidence type="ECO:0000313" key="3">
    <source>
        <dbReference type="Proteomes" id="UP001055439"/>
    </source>
</evidence>
<protein>
    <submittedName>
        <fullName evidence="2">Uncharacterized protein</fullName>
    </submittedName>
</protein>
<feature type="region of interest" description="Disordered" evidence="1">
    <location>
        <begin position="1"/>
        <end position="20"/>
    </location>
</feature>
<name>A0A9E7K4U8_9LILI</name>
<dbReference type="PANTHER" id="PTHR48175">
    <property type="entry name" value="OS04G0581700 PROTEIN"/>
    <property type="match status" value="1"/>
</dbReference>
<accession>A0A9E7K4U8</accession>
<dbReference type="Proteomes" id="UP001055439">
    <property type="component" value="Chromosome 5"/>
</dbReference>
<keyword evidence="3" id="KW-1185">Reference proteome</keyword>
<dbReference type="PANTHER" id="PTHR48175:SF3">
    <property type="entry name" value="OS04G0581700 PROTEIN"/>
    <property type="match status" value="1"/>
</dbReference>
<sequence>MTAFINRSNHGGQSNFQSVRSRSIRDLAPSIPHSHPRKGEEMILVAVVAELLEEYTALVSHALEQLVHDAPFPRRVRLLILRNLPFASPPPPLPPPPHALRVRSRAAPVAAR</sequence>
<dbReference type="OrthoDB" id="1913225at2759"/>
<proteinExistence type="predicted"/>